<evidence type="ECO:0000313" key="3">
    <source>
        <dbReference type="Proteomes" id="UP000324324"/>
    </source>
</evidence>
<reference evidence="2 3" key="1">
    <citation type="submission" date="2019-09" db="EMBL/GenBank/DDBJ databases">
        <title>Isolation of a novel species in the genus Cupriavidus from patients with sepsis using whole genome sequencing.</title>
        <authorList>
            <person name="Kweon O.J."/>
            <person name="Lee M.-K."/>
        </authorList>
    </citation>
    <scope>NUCLEOTIDE SEQUENCE [LARGE SCALE GENOMIC DNA]</scope>
    <source>
        <strain evidence="2 3">MKL-01</strain>
    </source>
</reference>
<dbReference type="Proteomes" id="UP000324324">
    <property type="component" value="Unassembled WGS sequence"/>
</dbReference>
<accession>A0A5M8B610</accession>
<dbReference type="Pfam" id="PF09954">
    <property type="entry name" value="DUF2188"/>
    <property type="match status" value="1"/>
</dbReference>
<sequence>MGATGRSACATASATIRRRPRDDVGRTRILSGIPMHYDASSLRSRPKTMPRNFVLKATHTGWELTVEGQAQSILRYDGRDDALQLAMAAARRRGVGLLVQEADGEIRRLTEQESLAA</sequence>
<name>A0A5M8B610_9BURK</name>
<keyword evidence="3" id="KW-1185">Reference proteome</keyword>
<feature type="region of interest" description="Disordered" evidence="1">
    <location>
        <begin position="1"/>
        <end position="24"/>
    </location>
</feature>
<gene>
    <name evidence="2" type="ORF">F1599_02965</name>
</gene>
<dbReference type="EMBL" id="VWRN01000014">
    <property type="protein sequence ID" value="KAA6130963.1"/>
    <property type="molecule type" value="Genomic_DNA"/>
</dbReference>
<proteinExistence type="predicted"/>
<evidence type="ECO:0000256" key="1">
    <source>
        <dbReference type="SAM" id="MobiDB-lite"/>
    </source>
</evidence>
<dbReference type="InterPro" id="IPR018691">
    <property type="entry name" value="DUF2188"/>
</dbReference>
<comment type="caution">
    <text evidence="2">The sequence shown here is derived from an EMBL/GenBank/DDBJ whole genome shotgun (WGS) entry which is preliminary data.</text>
</comment>
<evidence type="ECO:0000313" key="2">
    <source>
        <dbReference type="EMBL" id="KAA6130963.1"/>
    </source>
</evidence>
<organism evidence="2 3">
    <name type="scientific">Cupriavidus cauae</name>
    <dbReference type="NCBI Taxonomy" id="2608999"/>
    <lineage>
        <taxon>Bacteria</taxon>
        <taxon>Pseudomonadati</taxon>
        <taxon>Pseudomonadota</taxon>
        <taxon>Betaproteobacteria</taxon>
        <taxon>Burkholderiales</taxon>
        <taxon>Burkholderiaceae</taxon>
        <taxon>Cupriavidus</taxon>
    </lineage>
</organism>
<protein>
    <submittedName>
        <fullName evidence="2">DUF2188 domain-containing protein</fullName>
    </submittedName>
</protein>
<dbReference type="AlphaFoldDB" id="A0A5M8B610"/>